<accession>A0A9P5P606</accession>
<dbReference type="EMBL" id="JADNRY010000515">
    <property type="protein sequence ID" value="KAF9045640.1"/>
    <property type="molecule type" value="Genomic_DNA"/>
</dbReference>
<evidence type="ECO:0000313" key="1">
    <source>
        <dbReference type="EMBL" id="KAF9045640.1"/>
    </source>
</evidence>
<dbReference type="SUPFAM" id="SSF50978">
    <property type="entry name" value="WD40 repeat-like"/>
    <property type="match status" value="1"/>
</dbReference>
<dbReference type="Gene3D" id="2.130.10.10">
    <property type="entry name" value="YVTN repeat-like/Quinoprotein amine dehydrogenase"/>
    <property type="match status" value="2"/>
</dbReference>
<dbReference type="AlphaFoldDB" id="A0A9P5P606"/>
<comment type="caution">
    <text evidence="1">The sequence shown here is derived from an EMBL/GenBank/DDBJ whole genome shotgun (WGS) entry which is preliminary data.</text>
</comment>
<keyword evidence="2" id="KW-1185">Reference proteome</keyword>
<dbReference type="OrthoDB" id="3027122at2759"/>
<proteinExistence type="predicted"/>
<gene>
    <name evidence="1" type="ORF">BDP27DRAFT_1434648</name>
</gene>
<dbReference type="InterPro" id="IPR036322">
    <property type="entry name" value="WD40_repeat_dom_sf"/>
</dbReference>
<organism evidence="1 2">
    <name type="scientific">Rhodocollybia butyracea</name>
    <dbReference type="NCBI Taxonomy" id="206335"/>
    <lineage>
        <taxon>Eukaryota</taxon>
        <taxon>Fungi</taxon>
        <taxon>Dikarya</taxon>
        <taxon>Basidiomycota</taxon>
        <taxon>Agaricomycotina</taxon>
        <taxon>Agaricomycetes</taxon>
        <taxon>Agaricomycetidae</taxon>
        <taxon>Agaricales</taxon>
        <taxon>Marasmiineae</taxon>
        <taxon>Omphalotaceae</taxon>
        <taxon>Rhodocollybia</taxon>
    </lineage>
</organism>
<sequence length="466" mass="52737">METRAIPGLNAAFPAGGDNNLQPASNIWVCRRHLSIDLNTENWDQICSCASSTLFYRSFALSDDHYFIGREVRVTSNNFTLSTLNINPQSVASSVFSYNGDMLVLGSTSGLIEAWTVFPESTRVNIHQFLPQDPVALPSIASAHELIAISFDNEVYLFTLVNNCFSLKAIRRIAYGGRLRCITLSPSGRADISDSSTRRRSQSFDHWYGPLSCVAYMADSRFCLSGITSGTLLLWNCDTGATILTWKTQGLIESVAASPDGRFIASSAQWYSDLVAGSGDRPKITITIPGPRISLRYYHINGVTFSSDSTMLAIMIGPVIFVWKFTEASGWRRYTEINIFTEVEHVAQEDLHPDSFVSDDSFVISAEKFDYRWLLHHHHNVQTIYPFPMRKSQWRKTRKVYFSAEVLLNGINLDNEYILTPSGIYTISNGEQMASYRDVLTFNVELETKDFKFWEHEKEHYKVVEY</sequence>
<evidence type="ECO:0000313" key="2">
    <source>
        <dbReference type="Proteomes" id="UP000772434"/>
    </source>
</evidence>
<dbReference type="Proteomes" id="UP000772434">
    <property type="component" value="Unassembled WGS sequence"/>
</dbReference>
<protein>
    <submittedName>
        <fullName evidence="1">WD40-repeat-containing domain protein</fullName>
    </submittedName>
</protein>
<name>A0A9P5P606_9AGAR</name>
<dbReference type="InterPro" id="IPR015943">
    <property type="entry name" value="WD40/YVTN_repeat-like_dom_sf"/>
</dbReference>
<reference evidence="1" key="1">
    <citation type="submission" date="2020-11" db="EMBL/GenBank/DDBJ databases">
        <authorList>
            <consortium name="DOE Joint Genome Institute"/>
            <person name="Ahrendt S."/>
            <person name="Riley R."/>
            <person name="Andreopoulos W."/>
            <person name="Labutti K."/>
            <person name="Pangilinan J."/>
            <person name="Ruiz-Duenas F.J."/>
            <person name="Barrasa J.M."/>
            <person name="Sanchez-Garcia M."/>
            <person name="Camarero S."/>
            <person name="Miyauchi S."/>
            <person name="Serrano A."/>
            <person name="Linde D."/>
            <person name="Babiker R."/>
            <person name="Drula E."/>
            <person name="Ayuso-Fernandez I."/>
            <person name="Pacheco R."/>
            <person name="Padilla G."/>
            <person name="Ferreira P."/>
            <person name="Barriuso J."/>
            <person name="Kellner H."/>
            <person name="Castanera R."/>
            <person name="Alfaro M."/>
            <person name="Ramirez L."/>
            <person name="Pisabarro A.G."/>
            <person name="Kuo A."/>
            <person name="Tritt A."/>
            <person name="Lipzen A."/>
            <person name="He G."/>
            <person name="Yan M."/>
            <person name="Ng V."/>
            <person name="Cullen D."/>
            <person name="Martin F."/>
            <person name="Rosso M.-N."/>
            <person name="Henrissat B."/>
            <person name="Hibbett D."/>
            <person name="Martinez A.T."/>
            <person name="Grigoriev I.V."/>
        </authorList>
    </citation>
    <scope>NUCLEOTIDE SEQUENCE</scope>
    <source>
        <strain evidence="1">AH 40177</strain>
    </source>
</reference>